<feature type="transmembrane region" description="Helical" evidence="17">
    <location>
        <begin position="141"/>
        <end position="161"/>
    </location>
</feature>
<dbReference type="GO" id="GO:0003954">
    <property type="term" value="F:NADH dehydrogenase activity"/>
    <property type="evidence" value="ECO:0007669"/>
    <property type="project" value="TreeGrafter"/>
</dbReference>
<feature type="transmembrane region" description="Helical" evidence="17">
    <location>
        <begin position="84"/>
        <end position="102"/>
    </location>
</feature>
<feature type="transmembrane region" description="Helical" evidence="17">
    <location>
        <begin position="293"/>
        <end position="318"/>
    </location>
</feature>
<feature type="transmembrane region" description="Helical" evidence="17">
    <location>
        <begin position="268"/>
        <end position="287"/>
    </location>
</feature>
<feature type="transmembrane region" description="Helical" evidence="17">
    <location>
        <begin position="7"/>
        <end position="35"/>
    </location>
</feature>
<evidence type="ECO:0000256" key="14">
    <source>
        <dbReference type="ARBA" id="ARBA00023128"/>
    </source>
</evidence>
<feature type="transmembrane region" description="Helical" evidence="17">
    <location>
        <begin position="377"/>
        <end position="398"/>
    </location>
</feature>
<keyword evidence="6 17" id="KW-0813">Transport</keyword>
<dbReference type="GO" id="GO:0042773">
    <property type="term" value="P:ATP synthesis coupled electron transport"/>
    <property type="evidence" value="ECO:0007669"/>
    <property type="project" value="InterPro"/>
</dbReference>
<protein>
    <recommendedName>
        <fullName evidence="5 17">NADH-ubiquinone oxidoreductase chain 4</fullName>
        <ecNumber evidence="4 17">7.1.1.2</ecNumber>
    </recommendedName>
</protein>
<organism evidence="20">
    <name type="scientific">Colasposoma sp. EMHAU-15070314</name>
    <dbReference type="NCBI Taxonomy" id="2480060"/>
    <lineage>
        <taxon>Eukaryota</taxon>
        <taxon>Metazoa</taxon>
        <taxon>Ecdysozoa</taxon>
        <taxon>Arthropoda</taxon>
        <taxon>Hexapoda</taxon>
        <taxon>Insecta</taxon>
        <taxon>Pterygota</taxon>
        <taxon>Neoptera</taxon>
        <taxon>Endopterygota</taxon>
        <taxon>Coleoptera</taxon>
        <taxon>Polyphaga</taxon>
        <taxon>Cucujiformia</taxon>
        <taxon>Chrysomeloidea</taxon>
        <taxon>Chrysomelidae</taxon>
        <taxon>Eumolpinae</taxon>
        <taxon>Colasposoma</taxon>
    </lineage>
</organism>
<evidence type="ECO:0000256" key="4">
    <source>
        <dbReference type="ARBA" id="ARBA00012944"/>
    </source>
</evidence>
<evidence type="ECO:0000256" key="12">
    <source>
        <dbReference type="ARBA" id="ARBA00023027"/>
    </source>
</evidence>
<evidence type="ECO:0000256" key="10">
    <source>
        <dbReference type="ARBA" id="ARBA00022982"/>
    </source>
</evidence>
<dbReference type="PANTHER" id="PTHR43507">
    <property type="entry name" value="NADH-UBIQUINONE OXIDOREDUCTASE CHAIN 4"/>
    <property type="match status" value="1"/>
</dbReference>
<dbReference type="GO" id="GO:0015990">
    <property type="term" value="P:electron transport coupled proton transport"/>
    <property type="evidence" value="ECO:0007669"/>
    <property type="project" value="TreeGrafter"/>
</dbReference>
<evidence type="ECO:0000256" key="1">
    <source>
        <dbReference type="ARBA" id="ARBA00003257"/>
    </source>
</evidence>
<feature type="transmembrane region" description="Helical" evidence="17">
    <location>
        <begin position="339"/>
        <end position="357"/>
    </location>
</feature>
<evidence type="ECO:0000256" key="17">
    <source>
        <dbReference type="RuleBase" id="RU003297"/>
    </source>
</evidence>
<geneLocation type="mitochondrion" evidence="20"/>
<comment type="subcellular location">
    <subcellularLocation>
        <location evidence="2 17">Mitochondrion membrane</location>
        <topology evidence="2 17">Multi-pass membrane protein</topology>
    </subcellularLocation>
</comment>
<evidence type="ECO:0000256" key="11">
    <source>
        <dbReference type="ARBA" id="ARBA00022989"/>
    </source>
</evidence>
<accession>A0A3G3C770</accession>
<evidence type="ECO:0000256" key="5">
    <source>
        <dbReference type="ARBA" id="ARBA00021006"/>
    </source>
</evidence>
<feature type="transmembrane region" description="Helical" evidence="17">
    <location>
        <begin position="55"/>
        <end position="72"/>
    </location>
</feature>
<dbReference type="AlphaFoldDB" id="A0A3G3C770"/>
<evidence type="ECO:0000259" key="19">
    <source>
        <dbReference type="Pfam" id="PF01059"/>
    </source>
</evidence>
<dbReference type="PANTHER" id="PTHR43507:SF20">
    <property type="entry name" value="NADH-UBIQUINONE OXIDOREDUCTASE CHAIN 4"/>
    <property type="match status" value="1"/>
</dbReference>
<evidence type="ECO:0000259" key="18">
    <source>
        <dbReference type="Pfam" id="PF00361"/>
    </source>
</evidence>
<evidence type="ECO:0000256" key="16">
    <source>
        <dbReference type="ARBA" id="ARBA00049551"/>
    </source>
</evidence>
<evidence type="ECO:0000313" key="20">
    <source>
        <dbReference type="EMBL" id="AYP72667.1"/>
    </source>
</evidence>
<sequence length="444" mass="52007">MFMMADLFSLVFLIPLSYISFWFFQYMFMFLVFVFMLKYNFSGFEINFLFGLDNMSYYLSLLSYWICMLMMISSLKLYKMNNYYSLFLLVVNFLMISLLLAFSSLNLFSFYFFFEVSVIPTLVLIIGWGYQPERIEAGMYLLFYTMLFSLPMMIGLFVLYMEYNSLFFFKFFYSCNYILYLSLNMVFMVKIPMFFIHLWLPKAHVEAPVSGSMILAGVMLKLGGYGMIRLLKIFLPIWFYMNMYFILISLVGGFIVSLICLQQTDMKSLIAYSSVSHMGLVMSGILTMNSWGFIGGFVLMLAHGLCSSGLFCLSNLNYERVFSRSLYLNKGMMSYMPSLSFWWFMFCIMNMAAPPTLNLMGEIFLINSLVLYSSMTMIFLSLISFMGAAYSLFLFSYIQHGVMYSGFYSFYMGCGREYLLMFLHWFPLIILILMGDLFLIYSNI</sequence>
<keyword evidence="8 17" id="KW-0812">Transmembrane</keyword>
<keyword evidence="11 17" id="KW-1133">Transmembrane helix</keyword>
<feature type="transmembrane region" description="Helical" evidence="17">
    <location>
        <begin position="237"/>
        <end position="261"/>
    </location>
</feature>
<keyword evidence="9" id="KW-1278">Translocase</keyword>
<dbReference type="Pfam" id="PF01059">
    <property type="entry name" value="Oxidored_q5_N"/>
    <property type="match status" value="1"/>
</dbReference>
<keyword evidence="12 17" id="KW-0520">NAD</keyword>
<evidence type="ECO:0000256" key="9">
    <source>
        <dbReference type="ARBA" id="ARBA00022967"/>
    </source>
</evidence>
<keyword evidence="14 17" id="KW-0496">Mitochondrion</keyword>
<feature type="transmembrane region" description="Helical" evidence="17">
    <location>
        <begin position="212"/>
        <end position="231"/>
    </location>
</feature>
<evidence type="ECO:0000256" key="13">
    <source>
        <dbReference type="ARBA" id="ARBA00023075"/>
    </source>
</evidence>
<evidence type="ECO:0000256" key="7">
    <source>
        <dbReference type="ARBA" id="ARBA00022660"/>
    </source>
</evidence>
<evidence type="ECO:0000256" key="6">
    <source>
        <dbReference type="ARBA" id="ARBA00022448"/>
    </source>
</evidence>
<comment type="similarity">
    <text evidence="3 17">Belongs to the complex I subunit 4 family.</text>
</comment>
<dbReference type="EMBL" id="KY039108">
    <property type="protein sequence ID" value="AYP72667.1"/>
    <property type="molecule type" value="Genomic_DNA"/>
</dbReference>
<dbReference type="Pfam" id="PF00361">
    <property type="entry name" value="Proton_antipo_M"/>
    <property type="match status" value="1"/>
</dbReference>
<feature type="domain" description="NADH:quinone oxidoreductase/Mrp antiporter transmembrane" evidence="18">
    <location>
        <begin position="104"/>
        <end position="384"/>
    </location>
</feature>
<name>A0A3G3C770_9CUCU</name>
<keyword evidence="13 17" id="KW-0830">Ubiquinone</keyword>
<reference evidence="20" key="1">
    <citation type="journal article" date="2018" name="Mitochondrial DNA A DNA Mapp Seq Anal">
        <title>Reconstruction of mitogenomes by NGS and phylogenetic implications for leaf beetles.</title>
        <authorList>
            <person name="Song N."/>
            <person name="Yin X."/>
            <person name="Zhao X."/>
            <person name="Chen J."/>
            <person name="Yin J."/>
        </authorList>
    </citation>
    <scope>NUCLEOTIDE SEQUENCE</scope>
</reference>
<feature type="transmembrane region" description="Helical" evidence="17">
    <location>
        <begin position="108"/>
        <end position="129"/>
    </location>
</feature>
<keyword evidence="7 17" id="KW-0679">Respiratory chain</keyword>
<feature type="transmembrane region" description="Helical" evidence="17">
    <location>
        <begin position="177"/>
        <end position="200"/>
    </location>
</feature>
<dbReference type="GO" id="GO:0008137">
    <property type="term" value="F:NADH dehydrogenase (ubiquinone) activity"/>
    <property type="evidence" value="ECO:0007669"/>
    <property type="project" value="UniProtKB-UniRule"/>
</dbReference>
<keyword evidence="10 17" id="KW-0249">Electron transport</keyword>
<evidence type="ECO:0000256" key="3">
    <source>
        <dbReference type="ARBA" id="ARBA00009025"/>
    </source>
</evidence>
<dbReference type="InterPro" id="IPR001750">
    <property type="entry name" value="ND/Mrp_TM"/>
</dbReference>
<comment type="catalytic activity">
    <reaction evidence="16 17">
        <text>a ubiquinone + NADH + 5 H(+)(in) = a ubiquinol + NAD(+) + 4 H(+)(out)</text>
        <dbReference type="Rhea" id="RHEA:29091"/>
        <dbReference type="Rhea" id="RHEA-COMP:9565"/>
        <dbReference type="Rhea" id="RHEA-COMP:9566"/>
        <dbReference type="ChEBI" id="CHEBI:15378"/>
        <dbReference type="ChEBI" id="CHEBI:16389"/>
        <dbReference type="ChEBI" id="CHEBI:17976"/>
        <dbReference type="ChEBI" id="CHEBI:57540"/>
        <dbReference type="ChEBI" id="CHEBI:57945"/>
        <dbReference type="EC" id="7.1.1.2"/>
    </reaction>
</comment>
<dbReference type="InterPro" id="IPR003918">
    <property type="entry name" value="NADH_UbQ_OxRdtase"/>
</dbReference>
<dbReference type="GO" id="GO:0048039">
    <property type="term" value="F:ubiquinone binding"/>
    <property type="evidence" value="ECO:0007669"/>
    <property type="project" value="TreeGrafter"/>
</dbReference>
<proteinExistence type="inferred from homology"/>
<comment type="function">
    <text evidence="1">Core subunit of the mitochondrial membrane respiratory chain NADH dehydrogenase (Complex I) that is believed to belong to the minimal assembly required for catalysis. Complex I functions in the transfer of electrons from NADH to the respiratory chain. The immediate electron acceptor for the enzyme is believed to be ubiquinone.</text>
</comment>
<keyword evidence="15 17" id="KW-0472">Membrane</keyword>
<feature type="domain" description="NADH:ubiquinone oxidoreductase chain 4 N-terminal" evidence="19">
    <location>
        <begin position="3"/>
        <end position="101"/>
    </location>
</feature>
<evidence type="ECO:0000256" key="15">
    <source>
        <dbReference type="ARBA" id="ARBA00023136"/>
    </source>
</evidence>
<dbReference type="EC" id="7.1.1.2" evidence="4 17"/>
<evidence type="ECO:0000256" key="2">
    <source>
        <dbReference type="ARBA" id="ARBA00004225"/>
    </source>
</evidence>
<gene>
    <name evidence="20" type="primary">ND4</name>
</gene>
<evidence type="ECO:0000256" key="8">
    <source>
        <dbReference type="ARBA" id="ARBA00022692"/>
    </source>
</evidence>
<dbReference type="PRINTS" id="PR01437">
    <property type="entry name" value="NUOXDRDTASE4"/>
</dbReference>
<comment type="function">
    <text evidence="17">Core subunit of the mitochondrial membrane respiratory chain NADH dehydrogenase (Complex I) which catalyzes electron transfer from NADH through the respiratory chain, using ubiquinone as an electron acceptor. Essential for the catalytic activity and assembly of complex I.</text>
</comment>
<dbReference type="GO" id="GO:0031966">
    <property type="term" value="C:mitochondrial membrane"/>
    <property type="evidence" value="ECO:0007669"/>
    <property type="project" value="UniProtKB-SubCell"/>
</dbReference>
<feature type="transmembrane region" description="Helical" evidence="17">
    <location>
        <begin position="418"/>
        <end position="441"/>
    </location>
</feature>
<dbReference type="InterPro" id="IPR000260">
    <property type="entry name" value="NADH4_N"/>
</dbReference>